<dbReference type="eggNOG" id="COG1404">
    <property type="taxonomic scope" value="Bacteria"/>
</dbReference>
<dbReference type="EMBL" id="CP001097">
    <property type="protein sequence ID" value="ACD90956.1"/>
    <property type="molecule type" value="Genomic_DNA"/>
</dbReference>
<evidence type="ECO:0000256" key="2">
    <source>
        <dbReference type="ARBA" id="ARBA00022670"/>
    </source>
</evidence>
<feature type="region of interest" description="Disordered" evidence="7">
    <location>
        <begin position="1"/>
        <end position="21"/>
    </location>
</feature>
<dbReference type="PROSITE" id="PS51892">
    <property type="entry name" value="SUBTILASE"/>
    <property type="match status" value="1"/>
</dbReference>
<dbReference type="HOGENOM" id="CLU_011263_15_8_10"/>
<dbReference type="PRINTS" id="PR00723">
    <property type="entry name" value="SUBTILISIN"/>
</dbReference>
<evidence type="ECO:0000256" key="4">
    <source>
        <dbReference type="ARBA" id="ARBA00022825"/>
    </source>
</evidence>
<name>B3EFJ4_CHLL2</name>
<accession>B3EFJ4</accession>
<dbReference type="PANTHER" id="PTHR43399:SF4">
    <property type="entry name" value="CELL WALL-ASSOCIATED PROTEASE"/>
    <property type="match status" value="1"/>
</dbReference>
<evidence type="ECO:0000313" key="10">
    <source>
        <dbReference type="Proteomes" id="UP000008841"/>
    </source>
</evidence>
<dbReference type="InterPro" id="IPR023827">
    <property type="entry name" value="Peptidase_S8_Asp-AS"/>
</dbReference>
<dbReference type="PANTHER" id="PTHR43399">
    <property type="entry name" value="SUBTILISIN-RELATED"/>
    <property type="match status" value="1"/>
</dbReference>
<dbReference type="InterPro" id="IPR051048">
    <property type="entry name" value="Peptidase_S8/S53_subtilisin"/>
</dbReference>
<dbReference type="AlphaFoldDB" id="B3EFJ4"/>
<dbReference type="InterPro" id="IPR000209">
    <property type="entry name" value="Peptidase_S8/S53_dom"/>
</dbReference>
<feature type="active site" description="Charge relay system" evidence="5">
    <location>
        <position position="187"/>
    </location>
</feature>
<keyword evidence="2 5" id="KW-0645">Protease</keyword>
<dbReference type="Pfam" id="PF00082">
    <property type="entry name" value="Peptidase_S8"/>
    <property type="match status" value="1"/>
</dbReference>
<dbReference type="Gene3D" id="3.40.50.200">
    <property type="entry name" value="Peptidase S8/S53 domain"/>
    <property type="match status" value="1"/>
</dbReference>
<dbReference type="InterPro" id="IPR015500">
    <property type="entry name" value="Peptidase_S8_subtilisin-rel"/>
</dbReference>
<dbReference type="SUPFAM" id="SSF52743">
    <property type="entry name" value="Subtilisin-like"/>
    <property type="match status" value="1"/>
</dbReference>
<sequence>MRNQKARGKERGNPSVHRRTKGFPALSDAAVRSCSMFYEVPLKTGDAIMNRSYIVLRNIAPAPSKTRGGVRASMTRVAAAPEVEIAELSGKSVKKAMQEKSTMAVAPVVPMKLVTPLQSKKTVAESASSGVAWGVMAVGAVGSSCNGEGIVAAVLDTGIDPGHQAFAGVELVRKNFTDESDDDEHGHGTHCAGTIFGRDVDGMRIGVAPGIKKALIGKVLGNSGGGSDKIIEAIQWAVSNGANVISMSLGMDFPGYVKALEDEGLPTEHATSMALEGYRTNILLFQSMAALVASQEMFGKTSLLIAAAGNESQRPAFEIAVSPPAVSNGFVSVAALGRTPAGKTWSVADFSNTGARLSGPGVDIVSAKPGGGLTLMSGTSMATPHVAGVAALWGQKLLGEGCLRATLLIDRLVGNASTKGMKKGFDPSDIGAGMVMAPQD</sequence>
<dbReference type="CDD" id="cd07480">
    <property type="entry name" value="Peptidases_S8_12"/>
    <property type="match status" value="1"/>
</dbReference>
<evidence type="ECO:0000256" key="7">
    <source>
        <dbReference type="SAM" id="MobiDB-lite"/>
    </source>
</evidence>
<keyword evidence="3 5" id="KW-0378">Hydrolase</keyword>
<keyword evidence="4 5" id="KW-0720">Serine protease</keyword>
<dbReference type="InterPro" id="IPR036852">
    <property type="entry name" value="Peptidase_S8/S53_dom_sf"/>
</dbReference>
<evidence type="ECO:0000256" key="6">
    <source>
        <dbReference type="RuleBase" id="RU003355"/>
    </source>
</evidence>
<dbReference type="RefSeq" id="WP_012466825.1">
    <property type="nucleotide sequence ID" value="NC_010803.1"/>
</dbReference>
<proteinExistence type="inferred from homology"/>
<feature type="active site" description="Charge relay system" evidence="5">
    <location>
        <position position="156"/>
    </location>
</feature>
<evidence type="ECO:0000256" key="5">
    <source>
        <dbReference type="PROSITE-ProRule" id="PRU01240"/>
    </source>
</evidence>
<reference evidence="9 10" key="1">
    <citation type="submission" date="2008-05" db="EMBL/GenBank/DDBJ databases">
        <title>Complete sequence of Chlorobium limicola DSM 245.</title>
        <authorList>
            <consortium name="US DOE Joint Genome Institute"/>
            <person name="Lucas S."/>
            <person name="Copeland A."/>
            <person name="Lapidus A."/>
            <person name="Glavina del Rio T."/>
            <person name="Dalin E."/>
            <person name="Tice H."/>
            <person name="Bruce D."/>
            <person name="Goodwin L."/>
            <person name="Pitluck S."/>
            <person name="Schmutz J."/>
            <person name="Larimer F."/>
            <person name="Land M."/>
            <person name="Hauser L."/>
            <person name="Kyrpides N."/>
            <person name="Ovchinnikova G."/>
            <person name="Zhao F."/>
            <person name="Li T."/>
            <person name="Liu Z."/>
            <person name="Overmann J."/>
            <person name="Bryant D.A."/>
            <person name="Richardson P."/>
        </authorList>
    </citation>
    <scope>NUCLEOTIDE SEQUENCE [LARGE SCALE GENOMIC DNA]</scope>
    <source>
        <strain evidence="10">DSM 245 / NBRC 103803 / 6330</strain>
    </source>
</reference>
<protein>
    <submittedName>
        <fullName evidence="9">Peptidase S8 and S53 subtilisin kexin sedolisin</fullName>
    </submittedName>
</protein>
<evidence type="ECO:0000256" key="1">
    <source>
        <dbReference type="ARBA" id="ARBA00011073"/>
    </source>
</evidence>
<comment type="similarity">
    <text evidence="1 5 6">Belongs to the peptidase S8 family.</text>
</comment>
<feature type="domain" description="Peptidase S8/S53" evidence="8">
    <location>
        <begin position="147"/>
        <end position="396"/>
    </location>
</feature>
<organism evidence="9 10">
    <name type="scientific">Chlorobium limicola (strain DSM 245 / NBRC 103803 / 6330)</name>
    <dbReference type="NCBI Taxonomy" id="290315"/>
    <lineage>
        <taxon>Bacteria</taxon>
        <taxon>Pseudomonadati</taxon>
        <taxon>Chlorobiota</taxon>
        <taxon>Chlorobiia</taxon>
        <taxon>Chlorobiales</taxon>
        <taxon>Chlorobiaceae</taxon>
        <taxon>Chlorobium/Pelodictyon group</taxon>
        <taxon>Chlorobium</taxon>
    </lineage>
</organism>
<dbReference type="GO" id="GO:0004252">
    <property type="term" value="F:serine-type endopeptidase activity"/>
    <property type="evidence" value="ECO:0007669"/>
    <property type="project" value="UniProtKB-UniRule"/>
</dbReference>
<dbReference type="KEGG" id="cli:Clim_1924"/>
<dbReference type="InterPro" id="IPR023828">
    <property type="entry name" value="Peptidase_S8_Ser-AS"/>
</dbReference>
<dbReference type="PROSITE" id="PS00138">
    <property type="entry name" value="SUBTILASE_SER"/>
    <property type="match status" value="1"/>
</dbReference>
<dbReference type="GO" id="GO:0006508">
    <property type="term" value="P:proteolysis"/>
    <property type="evidence" value="ECO:0007669"/>
    <property type="project" value="UniProtKB-KW"/>
</dbReference>
<dbReference type="Proteomes" id="UP000008841">
    <property type="component" value="Chromosome"/>
</dbReference>
<evidence type="ECO:0000256" key="3">
    <source>
        <dbReference type="ARBA" id="ARBA00022801"/>
    </source>
</evidence>
<evidence type="ECO:0000313" key="9">
    <source>
        <dbReference type="EMBL" id="ACD90956.1"/>
    </source>
</evidence>
<evidence type="ECO:0000259" key="8">
    <source>
        <dbReference type="Pfam" id="PF00082"/>
    </source>
</evidence>
<dbReference type="STRING" id="290315.Clim_1924"/>
<dbReference type="PROSITE" id="PS00136">
    <property type="entry name" value="SUBTILASE_ASP"/>
    <property type="match status" value="1"/>
</dbReference>
<feature type="active site" description="Charge relay system" evidence="5">
    <location>
        <position position="380"/>
    </location>
</feature>
<gene>
    <name evidence="9" type="ordered locus">Clim_1924</name>
</gene>